<gene>
    <name evidence="11" type="ORF">DDF84_009545</name>
</gene>
<accession>A0A482IMI7</accession>
<evidence type="ECO:0000256" key="9">
    <source>
        <dbReference type="ARBA" id="ARBA00023136"/>
    </source>
</evidence>
<reference evidence="11 12" key="1">
    <citation type="submission" date="2019-03" db="EMBL/GenBank/DDBJ databases">
        <title>Comparative insights into the high quality Complete genome sequence of highly metal resistant Cupriavidus metallidurans strain BS1 isolated from a gold-copper mine.</title>
        <authorList>
            <person name="Mazhar H.S."/>
            <person name="Rensing C."/>
        </authorList>
    </citation>
    <scope>NUCLEOTIDE SEQUENCE [LARGE SCALE GENOMIC DNA]</scope>
    <source>
        <strain evidence="11 12">BS1</strain>
    </source>
</reference>
<dbReference type="GO" id="GO:0015628">
    <property type="term" value="P:protein secretion by the type II secretion system"/>
    <property type="evidence" value="ECO:0007669"/>
    <property type="project" value="InterPro"/>
</dbReference>
<keyword evidence="6 10" id="KW-0812">Transmembrane</keyword>
<evidence type="ECO:0000256" key="5">
    <source>
        <dbReference type="ARBA" id="ARBA00022519"/>
    </source>
</evidence>
<feature type="transmembrane region" description="Helical" evidence="10">
    <location>
        <begin position="28"/>
        <end position="47"/>
    </location>
</feature>
<comment type="similarity">
    <text evidence="2">Belongs to the GSP M family.</text>
</comment>
<evidence type="ECO:0000256" key="6">
    <source>
        <dbReference type="ARBA" id="ARBA00022692"/>
    </source>
</evidence>
<evidence type="ECO:0000256" key="3">
    <source>
        <dbReference type="ARBA" id="ARBA00022448"/>
    </source>
</evidence>
<dbReference type="OrthoDB" id="8776177at2"/>
<evidence type="ECO:0000256" key="1">
    <source>
        <dbReference type="ARBA" id="ARBA00004377"/>
    </source>
</evidence>
<dbReference type="Pfam" id="PF04612">
    <property type="entry name" value="T2SSM"/>
    <property type="match status" value="1"/>
</dbReference>
<evidence type="ECO:0000256" key="4">
    <source>
        <dbReference type="ARBA" id="ARBA00022475"/>
    </source>
</evidence>
<dbReference type="EMBL" id="CP037900">
    <property type="protein sequence ID" value="QBP09988.1"/>
    <property type="molecule type" value="Genomic_DNA"/>
</dbReference>
<evidence type="ECO:0000256" key="2">
    <source>
        <dbReference type="ARBA" id="ARBA00010637"/>
    </source>
</evidence>
<keyword evidence="8 10" id="KW-1133">Transmembrane helix</keyword>
<comment type="subcellular location">
    <subcellularLocation>
        <location evidence="1">Cell inner membrane</location>
        <topology evidence="1">Single-pass membrane protein</topology>
    </subcellularLocation>
</comment>
<dbReference type="GO" id="GO:0005886">
    <property type="term" value="C:plasma membrane"/>
    <property type="evidence" value="ECO:0007669"/>
    <property type="project" value="UniProtKB-SubCell"/>
</dbReference>
<dbReference type="InterPro" id="IPR007690">
    <property type="entry name" value="T2SS_GspM"/>
</dbReference>
<dbReference type="InterPro" id="IPR023229">
    <property type="entry name" value="T2SS_M_periplasmic_sf"/>
</dbReference>
<dbReference type="GO" id="GO:0015627">
    <property type="term" value="C:type II protein secretion system complex"/>
    <property type="evidence" value="ECO:0007669"/>
    <property type="project" value="InterPro"/>
</dbReference>
<evidence type="ECO:0000256" key="10">
    <source>
        <dbReference type="SAM" id="Phobius"/>
    </source>
</evidence>
<dbReference type="Proteomes" id="UP000253772">
    <property type="component" value="Chromosome c1"/>
</dbReference>
<keyword evidence="3" id="KW-0813">Transport</keyword>
<dbReference type="AlphaFoldDB" id="A0A482IMI7"/>
<evidence type="ECO:0000313" key="12">
    <source>
        <dbReference type="Proteomes" id="UP000253772"/>
    </source>
</evidence>
<sequence length="177" mass="19120">MDDEDCIMNTLTRLHETWQAMPLRDRRALLLCGAVLLAVSGWFAGWAPASQAVARIERELPGEKTELDRLEALAKTAATLARQPSPTLLDDAALRADAQRSLEAAGIGAAKIEVANGVLRVQVEKVSFHAWMQWLADMRKRQAMAVISMEARRQGAVGAASTVGTAGEVSASAELQR</sequence>
<dbReference type="SUPFAM" id="SSF103054">
    <property type="entry name" value="General secretion pathway protein M, EpsM"/>
    <property type="match status" value="1"/>
</dbReference>
<evidence type="ECO:0000313" key="11">
    <source>
        <dbReference type="EMBL" id="QBP09988.1"/>
    </source>
</evidence>
<evidence type="ECO:0000256" key="8">
    <source>
        <dbReference type="ARBA" id="ARBA00022989"/>
    </source>
</evidence>
<keyword evidence="4" id="KW-1003">Cell membrane</keyword>
<name>A0A482IMI7_9BURK</name>
<keyword evidence="7" id="KW-0653">Protein transport</keyword>
<keyword evidence="9 10" id="KW-0472">Membrane</keyword>
<protein>
    <submittedName>
        <fullName evidence="11">Type II secretion system protein M</fullName>
    </submittedName>
</protein>
<evidence type="ECO:0000256" key="7">
    <source>
        <dbReference type="ARBA" id="ARBA00022927"/>
    </source>
</evidence>
<organism evidence="11 12">
    <name type="scientific">Cupriavidus metallidurans</name>
    <dbReference type="NCBI Taxonomy" id="119219"/>
    <lineage>
        <taxon>Bacteria</taxon>
        <taxon>Pseudomonadati</taxon>
        <taxon>Pseudomonadota</taxon>
        <taxon>Betaproteobacteria</taxon>
        <taxon>Burkholderiales</taxon>
        <taxon>Burkholderiaceae</taxon>
        <taxon>Cupriavidus</taxon>
    </lineage>
</organism>
<dbReference type="Gene3D" id="3.30.1360.100">
    <property type="entry name" value="General secretion pathway protein M, EpsM"/>
    <property type="match status" value="1"/>
</dbReference>
<keyword evidence="5" id="KW-0997">Cell inner membrane</keyword>
<proteinExistence type="inferred from homology"/>